<dbReference type="EMBL" id="BAABAU010000004">
    <property type="protein sequence ID" value="GAA4267414.1"/>
    <property type="molecule type" value="Genomic_DNA"/>
</dbReference>
<evidence type="ECO:0000313" key="3">
    <source>
        <dbReference type="Proteomes" id="UP001501594"/>
    </source>
</evidence>
<evidence type="ECO:0000313" key="2">
    <source>
        <dbReference type="EMBL" id="GAA4267414.1"/>
    </source>
</evidence>
<accession>A0ABP8E5L9</accession>
<gene>
    <name evidence="2" type="ORF">GCM10022256_30260</name>
</gene>
<reference evidence="3" key="1">
    <citation type="journal article" date="2019" name="Int. J. Syst. Evol. Microbiol.">
        <title>The Global Catalogue of Microorganisms (GCM) 10K type strain sequencing project: providing services to taxonomists for standard genome sequencing and annotation.</title>
        <authorList>
            <consortium name="The Broad Institute Genomics Platform"/>
            <consortium name="The Broad Institute Genome Sequencing Center for Infectious Disease"/>
            <person name="Wu L."/>
            <person name="Ma J."/>
        </authorList>
    </citation>
    <scope>NUCLEOTIDE SEQUENCE [LARGE SCALE GENOMIC DNA]</scope>
    <source>
        <strain evidence="3">JCM 17442</strain>
    </source>
</reference>
<protein>
    <submittedName>
        <fullName evidence="2">Uncharacterized protein</fullName>
    </submittedName>
</protein>
<name>A0ABP8E5L9_9MICO</name>
<dbReference type="RefSeq" id="WP_344797688.1">
    <property type="nucleotide sequence ID" value="NZ_BAABAU010000004.1"/>
</dbReference>
<feature type="region of interest" description="Disordered" evidence="1">
    <location>
        <begin position="1"/>
        <end position="53"/>
    </location>
</feature>
<evidence type="ECO:0000256" key="1">
    <source>
        <dbReference type="SAM" id="MobiDB-lite"/>
    </source>
</evidence>
<keyword evidence="3" id="KW-1185">Reference proteome</keyword>
<proteinExistence type="predicted"/>
<dbReference type="Proteomes" id="UP001501594">
    <property type="component" value="Unassembled WGS sequence"/>
</dbReference>
<comment type="caution">
    <text evidence="2">The sequence shown here is derived from an EMBL/GenBank/DDBJ whole genome shotgun (WGS) entry which is preliminary data.</text>
</comment>
<sequence>MTSERDTDPLSGPIDDEPDEKKTPGGTPDETPDEDGSEWIPEPRPTEGDGPLP</sequence>
<organism evidence="2 3">
    <name type="scientific">Frondihabitans peucedani</name>
    <dbReference type="NCBI Taxonomy" id="598626"/>
    <lineage>
        <taxon>Bacteria</taxon>
        <taxon>Bacillati</taxon>
        <taxon>Actinomycetota</taxon>
        <taxon>Actinomycetes</taxon>
        <taxon>Micrococcales</taxon>
        <taxon>Microbacteriaceae</taxon>
        <taxon>Frondihabitans</taxon>
    </lineage>
</organism>